<accession>A0ABQ1TUZ4</accession>
<dbReference type="Proteomes" id="UP000632273">
    <property type="component" value="Unassembled WGS sequence"/>
</dbReference>
<gene>
    <name evidence="1" type="ORF">GCM10011383_13850</name>
</gene>
<protein>
    <submittedName>
        <fullName evidence="1">Uncharacterized protein</fullName>
    </submittedName>
</protein>
<comment type="caution">
    <text evidence="1">The sequence shown here is derived from an EMBL/GenBank/DDBJ whole genome shotgun (WGS) entry which is preliminary data.</text>
</comment>
<dbReference type="EMBL" id="BMHT01000002">
    <property type="protein sequence ID" value="GGF04007.1"/>
    <property type="molecule type" value="Genomic_DNA"/>
</dbReference>
<proteinExistence type="predicted"/>
<reference evidence="2" key="1">
    <citation type="journal article" date="2019" name="Int. J. Syst. Evol. Microbiol.">
        <title>The Global Catalogue of Microorganisms (GCM) 10K type strain sequencing project: providing services to taxonomists for standard genome sequencing and annotation.</title>
        <authorList>
            <consortium name="The Broad Institute Genomics Platform"/>
            <consortium name="The Broad Institute Genome Sequencing Center for Infectious Disease"/>
            <person name="Wu L."/>
            <person name="Ma J."/>
        </authorList>
    </citation>
    <scope>NUCLEOTIDE SEQUENCE [LARGE SCALE GENOMIC DNA]</scope>
    <source>
        <strain evidence="2">CGMCC 1.15197</strain>
    </source>
</reference>
<keyword evidence="2" id="KW-1185">Reference proteome</keyword>
<evidence type="ECO:0000313" key="1">
    <source>
        <dbReference type="EMBL" id="GGF04007.1"/>
    </source>
</evidence>
<evidence type="ECO:0000313" key="2">
    <source>
        <dbReference type="Proteomes" id="UP000632273"/>
    </source>
</evidence>
<organism evidence="1 2">
    <name type="scientific">Hymenobacter cavernae</name>
    <dbReference type="NCBI Taxonomy" id="2044852"/>
    <lineage>
        <taxon>Bacteria</taxon>
        <taxon>Pseudomonadati</taxon>
        <taxon>Bacteroidota</taxon>
        <taxon>Cytophagia</taxon>
        <taxon>Cytophagales</taxon>
        <taxon>Hymenobacteraceae</taxon>
        <taxon>Hymenobacter</taxon>
    </lineage>
</organism>
<name>A0ABQ1TUZ4_9BACT</name>
<sequence length="72" mass="8642">MPHRFRPPKKREDEKWNAAQYLVEQGFCYEHISPAAELTKRSEAQANYVPYPENLREAREFVQQYRAFAKKP</sequence>